<dbReference type="PROSITE" id="PS51381">
    <property type="entry name" value="C2_B9"/>
    <property type="match status" value="1"/>
</dbReference>
<dbReference type="PANTHER" id="PTHR12968:SF4">
    <property type="entry name" value="TECTONIC-LIKE COMPLEX MEMBER MKS1"/>
    <property type="match status" value="1"/>
</dbReference>
<feature type="region of interest" description="Disordered" evidence="6">
    <location>
        <begin position="35"/>
        <end position="91"/>
    </location>
</feature>
<evidence type="ECO:0000313" key="8">
    <source>
        <dbReference type="Proteomes" id="UP001470230"/>
    </source>
</evidence>
<comment type="subcellular location">
    <subcellularLocation>
        <location evidence="1">Cytoplasm</location>
        <location evidence="1">Cytoskeleton</location>
        <location evidence="1">Cilium basal body</location>
    </subcellularLocation>
</comment>
<accession>A0ABR2IKD5</accession>
<comment type="caution">
    <text evidence="7">The sequence shown here is derived from an EMBL/GenBank/DDBJ whole genome shotgun (WGS) entry which is preliminary data.</text>
</comment>
<keyword evidence="3" id="KW-0970">Cilium biogenesis/degradation</keyword>
<keyword evidence="8" id="KW-1185">Reference proteome</keyword>
<keyword evidence="5" id="KW-0966">Cell projection</keyword>
<evidence type="ECO:0000256" key="1">
    <source>
        <dbReference type="ARBA" id="ARBA00004120"/>
    </source>
</evidence>
<evidence type="ECO:0000313" key="7">
    <source>
        <dbReference type="EMBL" id="KAK8863709.1"/>
    </source>
</evidence>
<feature type="compositionally biased region" description="Basic and acidic residues" evidence="6">
    <location>
        <begin position="79"/>
        <end position="91"/>
    </location>
</feature>
<evidence type="ECO:0000256" key="6">
    <source>
        <dbReference type="SAM" id="MobiDB-lite"/>
    </source>
</evidence>
<evidence type="ECO:0000256" key="4">
    <source>
        <dbReference type="ARBA" id="ARBA00023212"/>
    </source>
</evidence>
<protein>
    <submittedName>
        <fullName evidence="7">Pleiotropic negative transcriptional regulator</fullName>
    </submittedName>
</protein>
<dbReference type="Pfam" id="PF07162">
    <property type="entry name" value="B9-C2"/>
    <property type="match status" value="1"/>
</dbReference>
<keyword evidence="4" id="KW-0206">Cytoskeleton</keyword>
<dbReference type="PANTHER" id="PTHR12968">
    <property type="entry name" value="B9 DOMAIN-CONTAINING"/>
    <property type="match status" value="1"/>
</dbReference>
<proteinExistence type="predicted"/>
<evidence type="ECO:0000256" key="3">
    <source>
        <dbReference type="ARBA" id="ARBA00022794"/>
    </source>
</evidence>
<name>A0ABR2IKD5_9EUKA</name>
<gene>
    <name evidence="7" type="ORF">M9Y10_011399</name>
</gene>
<reference evidence="7 8" key="1">
    <citation type="submission" date="2024-04" db="EMBL/GenBank/DDBJ databases">
        <title>Tritrichomonas musculus Genome.</title>
        <authorList>
            <person name="Alves-Ferreira E."/>
            <person name="Grigg M."/>
            <person name="Lorenzi H."/>
            <person name="Galac M."/>
        </authorList>
    </citation>
    <scope>NUCLEOTIDE SEQUENCE [LARGE SCALE GENOMIC DNA]</scope>
    <source>
        <strain evidence="7 8">EAF2021</strain>
    </source>
</reference>
<dbReference type="Proteomes" id="UP001470230">
    <property type="component" value="Unassembled WGS sequence"/>
</dbReference>
<evidence type="ECO:0000256" key="5">
    <source>
        <dbReference type="ARBA" id="ARBA00023273"/>
    </source>
</evidence>
<dbReference type="InterPro" id="IPR010796">
    <property type="entry name" value="C2_B9-type_dom"/>
</dbReference>
<evidence type="ECO:0000256" key="2">
    <source>
        <dbReference type="ARBA" id="ARBA00022490"/>
    </source>
</evidence>
<sequence>MDVNEKWATHRTFDPIGLLKVKVTMKRTRQSVIHTQADAEQAGHNSNNDETESESQNITHGSDISDHENDNDNNNDNSQNRRDGSQITNDDRVESTIGWQIRIYSPTEVNDYLNKKQLPPKIEEGIRAKLDEDPSYRGEEIFTRINEDHYIDPSEIDKPFRNRTGGKPTELASAILDGKGDEELVDIVQTTAQSMHIFASVTSVDGSQYEQLLAIIRAYPGGRIDVRPPFSNKCNPPMVYKFEIPRGGTINYTIDIDEDKADEETPFERTLLGDIKRRRAIFDAALTDCSLAHPPENAKAIRMFYRGEISTCEMFEAENVAVEYNIKFPPGWTLEDNNVELFGCSQLADCRDIDGVAYINLPIDIEALCETQVAPTLQVVLHSYTEMNSRIVVGYGSVQLPMTRGCHTLTFDVWRVRGTVLEELKLQFLESGLEIQPFVESGMSDLLSEPSPESSIPTNKFGLRTIGTGKVTVKFNLAMQSAQFRLRQAAQSQPPMSSLGALSARDPNSRISLLMNNNNNSRLNNI</sequence>
<keyword evidence="2" id="KW-0963">Cytoplasm</keyword>
<organism evidence="7 8">
    <name type="scientific">Tritrichomonas musculus</name>
    <dbReference type="NCBI Taxonomy" id="1915356"/>
    <lineage>
        <taxon>Eukaryota</taxon>
        <taxon>Metamonada</taxon>
        <taxon>Parabasalia</taxon>
        <taxon>Tritrichomonadida</taxon>
        <taxon>Tritrichomonadidae</taxon>
        <taxon>Tritrichomonas</taxon>
    </lineage>
</organism>
<dbReference type="EMBL" id="JAPFFF010000017">
    <property type="protein sequence ID" value="KAK8863709.1"/>
    <property type="molecule type" value="Genomic_DNA"/>
</dbReference>
<feature type="compositionally biased region" description="Polar residues" evidence="6">
    <location>
        <begin position="43"/>
        <end position="62"/>
    </location>
</feature>